<dbReference type="Proteomes" id="UP000696310">
    <property type="component" value="Unassembled WGS sequence"/>
</dbReference>
<gene>
    <name evidence="1" type="ORF">IM880_13055</name>
</gene>
<dbReference type="InterPro" id="IPR021505">
    <property type="entry name" value="Phage_B3_Orf6"/>
</dbReference>
<accession>A0AAW4P104</accession>
<dbReference type="EMBL" id="JAESHX010000059">
    <property type="protein sequence ID" value="MBW5893144.1"/>
    <property type="molecule type" value="Genomic_DNA"/>
</dbReference>
<reference evidence="1" key="1">
    <citation type="journal article" date="2021" name="bioRxiv">
        <title>Identification of Pectobacterium species isolated from the soft rot of tetecho (Neobuxbaumia tetetzo), a columnar cactus, and associated metagenomics.</title>
        <authorList>
            <person name="Vargas-Peralta D."/>
            <person name="Narvaez-Barragan D.A."/>
            <person name="de Sandozequi A."/>
            <person name="Romero-Gutierrez M.F."/>
            <person name="Segovia L."/>
            <person name="Martinez-Anaya C."/>
            <person name="Alcaraz L.D."/>
            <person name="de la Torre Almaraz R."/>
        </authorList>
    </citation>
    <scope>NUCLEOTIDE SEQUENCE</scope>
    <source>
        <strain evidence="1">A3</strain>
    </source>
</reference>
<evidence type="ECO:0000313" key="2">
    <source>
        <dbReference type="Proteomes" id="UP000696310"/>
    </source>
</evidence>
<comment type="caution">
    <text evidence="1">The sequence shown here is derived from an EMBL/GenBank/DDBJ whole genome shotgun (WGS) entry which is preliminary data.</text>
</comment>
<organism evidence="1 2">
    <name type="scientific">Pectobacterium polaris</name>
    <dbReference type="NCBI Taxonomy" id="2042057"/>
    <lineage>
        <taxon>Bacteria</taxon>
        <taxon>Pseudomonadati</taxon>
        <taxon>Pseudomonadota</taxon>
        <taxon>Gammaproteobacteria</taxon>
        <taxon>Enterobacterales</taxon>
        <taxon>Pectobacteriaceae</taxon>
        <taxon>Pectobacterium</taxon>
    </lineage>
</organism>
<proteinExistence type="predicted"/>
<name>A0AAW4P104_9GAMM</name>
<protein>
    <submittedName>
        <fullName evidence="1">DUF3164 family protein</fullName>
    </submittedName>
</protein>
<evidence type="ECO:0000313" key="1">
    <source>
        <dbReference type="EMBL" id="MBW5893144.1"/>
    </source>
</evidence>
<dbReference type="Pfam" id="PF11363">
    <property type="entry name" value="DUF3164"/>
    <property type="match status" value="1"/>
</dbReference>
<sequence>MEINKAEYMTDRKGRLVPINQVSAYDLEMDVFVSDAIHDAKLKSAELREFKKKAFDNCYAWLDLIAEKYGRTKGGAKGNVTFSSFDGSKQITIKVQDTLAFGPELQVAKDLIDECVTEWSEGANDNLRALITDAFQVDKEGNLSTSRILSLRRVKIEDERWKQAMEAISESLLVTVSKTYINFREKDESGKLVNIPLDIAAI</sequence>
<dbReference type="RefSeq" id="WP_219679943.1">
    <property type="nucleotide sequence ID" value="NZ_JAESHX010000059.1"/>
</dbReference>
<reference evidence="1" key="2">
    <citation type="submission" date="2021-01" db="EMBL/GenBank/DDBJ databases">
        <authorList>
            <person name="Vargas Peralta D."/>
        </authorList>
    </citation>
    <scope>NUCLEOTIDE SEQUENCE</scope>
    <source>
        <strain evidence="1">A3</strain>
    </source>
</reference>
<dbReference type="AlphaFoldDB" id="A0AAW4P104"/>